<evidence type="ECO:0000259" key="1">
    <source>
        <dbReference type="Pfam" id="PF08378"/>
    </source>
</evidence>
<dbReference type="STRING" id="856736.SAMN04488058_104214"/>
<organism evidence="2 3">
    <name type="scientific">Deinococcus reticulitermitis</name>
    <dbReference type="NCBI Taxonomy" id="856736"/>
    <lineage>
        <taxon>Bacteria</taxon>
        <taxon>Thermotogati</taxon>
        <taxon>Deinococcota</taxon>
        <taxon>Deinococci</taxon>
        <taxon>Deinococcales</taxon>
        <taxon>Deinococcaceae</taxon>
        <taxon>Deinococcus</taxon>
    </lineage>
</organism>
<dbReference type="InterPro" id="IPR027417">
    <property type="entry name" value="P-loop_NTPase"/>
</dbReference>
<evidence type="ECO:0000313" key="2">
    <source>
        <dbReference type="EMBL" id="SEJ17690.1"/>
    </source>
</evidence>
<dbReference type="Gene3D" id="3.40.50.300">
    <property type="entry name" value="P-loop containing nucleotide triphosphate hydrolases"/>
    <property type="match status" value="2"/>
</dbReference>
<dbReference type="OrthoDB" id="9787585at2"/>
<accession>A0A1H6WY12</accession>
<dbReference type="RefSeq" id="WP_092263967.1">
    <property type="nucleotide sequence ID" value="NZ_FNZA01000004.1"/>
</dbReference>
<dbReference type="Pfam" id="PF08378">
    <property type="entry name" value="NERD"/>
    <property type="match status" value="1"/>
</dbReference>
<dbReference type="EMBL" id="FNZA01000004">
    <property type="protein sequence ID" value="SEJ17690.1"/>
    <property type="molecule type" value="Genomic_DNA"/>
</dbReference>
<evidence type="ECO:0000313" key="3">
    <source>
        <dbReference type="Proteomes" id="UP000199223"/>
    </source>
</evidence>
<keyword evidence="3" id="KW-1185">Reference proteome</keyword>
<protein>
    <submittedName>
        <fullName evidence="2">Nuclease-related domain-containing protein</fullName>
    </submittedName>
</protein>
<dbReference type="AlphaFoldDB" id="A0A1H6WY12"/>
<name>A0A1H6WY12_9DEIO</name>
<dbReference type="InterPro" id="IPR011528">
    <property type="entry name" value="NERD"/>
</dbReference>
<gene>
    <name evidence="2" type="ORF">SAMN04488058_104214</name>
</gene>
<proteinExistence type="predicted"/>
<reference evidence="3" key="1">
    <citation type="submission" date="2016-10" db="EMBL/GenBank/DDBJ databases">
        <authorList>
            <person name="Varghese N."/>
            <person name="Submissions S."/>
        </authorList>
    </citation>
    <scope>NUCLEOTIDE SEQUENCE [LARGE SCALE GENOMIC DNA]</scope>
    <source>
        <strain evidence="3">CGMCC 1.10218</strain>
    </source>
</reference>
<dbReference type="Proteomes" id="UP000199223">
    <property type="component" value="Unassembled WGS sequence"/>
</dbReference>
<feature type="domain" description="NERD" evidence="1">
    <location>
        <begin position="22"/>
        <end position="112"/>
    </location>
</feature>
<sequence>MTRVAQPPRVVLNEDRNVRRTPGEQHLLDTLAAADLPGWTVFEQPHLNGDRPDFVLTHPLQGVVLIEVKDYDFATGRYRGVAQVRGTDGRWHTKRNPADQVRDVYSNILRLYSRKYLELEGVHGEDAWGVVETAVYFHHATSVQGAAFCGHPEHVRVLDHTHVQAIREGRLGDCGLKTLKYRRSKFAQGGQLQAFVDDLSTWLHPMAYAQERRQPIVLTPEQRAQAQPAPRIHRRLRGVAGSGKTLVLATRAANLLAAGQRVLFLSYNITLQHYVRDLIAQQTARDHWPVMKRQLVHRHYHDFVKWMAGLHDITLTPLDDETPPDEVTRILEQEWPAQLLQGLQGRQMHPDCHFDAVLIDEGQDFNRLWVQGVLRTLTANDELLIAYDTVQNLYGRDLVWIEQDTGGLGFRGRPAELKRSQRLPAVFAEIAARFQRQYIDPTYTFDPKDLPQADLFKHFVHWQNVREHDKSRFPALVLNAVDQLMSPQFNAHANDICILVDSHDLALPVIQALQRDGKEVVHVFDPQGERDPWRRREEKWRFQPGAGQIKVCSLQSFKGWEAPYLVLLLDQASHAEPLERARQIYVALTRVKRLASGGSSALLVYNRDDRFLDAAALFRAANAAQPGALQPSPRGAA</sequence>
<dbReference type="SUPFAM" id="SSF52540">
    <property type="entry name" value="P-loop containing nucleoside triphosphate hydrolases"/>
    <property type="match status" value="1"/>
</dbReference>